<proteinExistence type="predicted"/>
<organism evidence="1 2">
    <name type="scientific">Lelliottia nimipressuralis</name>
    <dbReference type="NCBI Taxonomy" id="69220"/>
    <lineage>
        <taxon>Bacteria</taxon>
        <taxon>Pseudomonadati</taxon>
        <taxon>Pseudomonadota</taxon>
        <taxon>Gammaproteobacteria</taxon>
        <taxon>Enterobacterales</taxon>
        <taxon>Enterobacteriaceae</taxon>
        <taxon>Lelliottia</taxon>
    </lineage>
</organism>
<protein>
    <submittedName>
        <fullName evidence="1">Ig domain-containing protein</fullName>
    </submittedName>
</protein>
<dbReference type="InterPro" id="IPR045404">
    <property type="entry name" value="Gp13-like"/>
</dbReference>
<name>A0ABY3P6D5_9ENTR</name>
<gene>
    <name evidence="1" type="ORF">FZO59_05055</name>
</gene>
<keyword evidence="2" id="KW-1185">Reference proteome</keyword>
<dbReference type="SUPFAM" id="SSF56563">
    <property type="entry name" value="Major capsid protein gp5"/>
    <property type="match status" value="1"/>
</dbReference>
<comment type="caution">
    <text evidence="1">The sequence shown here is derived from an EMBL/GenBank/DDBJ whole genome shotgun (WGS) entry which is preliminary data.</text>
</comment>
<evidence type="ECO:0000313" key="1">
    <source>
        <dbReference type="EMBL" id="TYT35000.1"/>
    </source>
</evidence>
<dbReference type="RefSeq" id="WP_129036223.1">
    <property type="nucleotide sequence ID" value="NZ_SDDX01000028.1"/>
</dbReference>
<reference evidence="1 2" key="1">
    <citation type="submission" date="2019-08" db="EMBL/GenBank/DDBJ databases">
        <title>The draft genome of Lelliottia nimipressuralis strain CICC 24156.</title>
        <authorList>
            <person name="Wu W."/>
            <person name="Feng Y."/>
            <person name="Zong Z."/>
        </authorList>
    </citation>
    <scope>NUCLEOTIDE SEQUENCE [LARGE SCALE GENOMIC DNA]</scope>
    <source>
        <strain evidence="1 2">CICC 24156</strain>
    </source>
</reference>
<dbReference type="Pfam" id="PF20036">
    <property type="entry name" value="Gp13-like"/>
    <property type="match status" value="1"/>
</dbReference>
<sequence length="323" mass="35280">MTTTVNSDLIIYNDLAQTAFLERRQDNLRVFNDASNGAIVLDNELIEGDFRKRAFYKVGGSIETRNVNSTETVEGKKIGAGEAVSVKAPWKYGPYHTTEEAFKRRGRSVDEFSEVVGVDVADAALEGYVKYGLKALTAAIGSNSDMVVTADIETDGKKTLTRGLRKYGDKFNRVALFVMHSATYFDIVDEAIANKIHEEAGVVVYGGQPGTLGKPVLVTDSMDADAILGLVQGAVYVTESQVPGFRSYDINDQENLAVGFRAEGTVNVELLGYSWDESKGDKNPDLEKIGTKENWKKHFTSNKSTAGVLIKLTGTEIVDKPVK</sequence>
<evidence type="ECO:0000313" key="2">
    <source>
        <dbReference type="Proteomes" id="UP000323910"/>
    </source>
</evidence>
<dbReference type="Proteomes" id="UP000323910">
    <property type="component" value="Unassembled WGS sequence"/>
</dbReference>
<dbReference type="EMBL" id="VTFR01000002">
    <property type="protein sequence ID" value="TYT35000.1"/>
    <property type="molecule type" value="Genomic_DNA"/>
</dbReference>
<accession>A0ABY3P6D5</accession>